<gene>
    <name evidence="3" type="ORF">SY1_19490</name>
</gene>
<proteinExistence type="predicted"/>
<keyword evidence="1" id="KW-0732">Signal</keyword>
<dbReference type="Proteomes" id="UP000008957">
    <property type="component" value="Chromosome"/>
</dbReference>
<dbReference type="InterPro" id="IPR048447">
    <property type="entry name" value="DUF1980_C"/>
</dbReference>
<reference evidence="3 4" key="2">
    <citation type="submission" date="2010-03" db="EMBL/GenBank/DDBJ databases">
        <authorList>
            <person name="Pajon A."/>
        </authorList>
    </citation>
    <scope>NUCLEOTIDE SEQUENCE [LARGE SCALE GENOMIC DNA]</scope>
    <source>
        <strain evidence="3 4">SGP1</strain>
    </source>
</reference>
<name>A0AB94IYJ8_9BACT</name>
<evidence type="ECO:0000313" key="3">
    <source>
        <dbReference type="EMBL" id="CBL28778.1"/>
    </source>
</evidence>
<reference evidence="4" key="1">
    <citation type="submission" date="2010-03" db="EMBL/GenBank/DDBJ databases">
        <title>The genome sequence of Synergistetes sp. SGP1.</title>
        <authorList>
            <consortium name="metaHIT consortium -- http://www.metahit.eu/"/>
            <person name="Pajon A."/>
            <person name="Turner K."/>
            <person name="Parkhill J."/>
            <person name="Wade W."/>
            <person name="Vartoukian S."/>
        </authorList>
    </citation>
    <scope>NUCLEOTIDE SEQUENCE [LARGE SCALE GENOMIC DNA]</scope>
    <source>
        <strain evidence="4">SGP1</strain>
    </source>
</reference>
<feature type="domain" description="DUF1980" evidence="2">
    <location>
        <begin position="25"/>
        <end position="140"/>
    </location>
</feature>
<dbReference type="RefSeq" id="WP_015556925.1">
    <property type="nucleotide sequence ID" value="NC_021038.1"/>
</dbReference>
<keyword evidence="4" id="KW-1185">Reference proteome</keyword>
<dbReference type="KEGG" id="sbr:SY1_19490"/>
<evidence type="ECO:0000313" key="4">
    <source>
        <dbReference type="Proteomes" id="UP000008957"/>
    </source>
</evidence>
<evidence type="ECO:0000256" key="1">
    <source>
        <dbReference type="SAM" id="SignalP"/>
    </source>
</evidence>
<organism evidence="3 4">
    <name type="scientific">Fretibacterium fastidiosum</name>
    <dbReference type="NCBI Taxonomy" id="651822"/>
    <lineage>
        <taxon>Bacteria</taxon>
        <taxon>Thermotogati</taxon>
        <taxon>Synergistota</taxon>
        <taxon>Synergistia</taxon>
        <taxon>Synergistales</taxon>
        <taxon>Aminobacteriaceae</taxon>
        <taxon>Fretibacterium</taxon>
    </lineage>
</organism>
<dbReference type="Pfam" id="PF21537">
    <property type="entry name" value="DUF1980_C"/>
    <property type="match status" value="1"/>
</dbReference>
<accession>A0AB94IYJ8</accession>
<dbReference type="EMBL" id="FP929056">
    <property type="protein sequence ID" value="CBL28778.1"/>
    <property type="molecule type" value="Genomic_DNA"/>
</dbReference>
<feature type="signal peptide" evidence="1">
    <location>
        <begin position="1"/>
        <end position="25"/>
    </location>
</feature>
<dbReference type="AlphaFoldDB" id="A0AB94IYJ8"/>
<protein>
    <recommendedName>
        <fullName evidence="2">DUF1980 domain-containing protein</fullName>
    </recommendedName>
</protein>
<feature type="chain" id="PRO_5044502047" description="DUF1980 domain-containing protein" evidence="1">
    <location>
        <begin position="26"/>
        <end position="148"/>
    </location>
</feature>
<evidence type="ECO:0000259" key="2">
    <source>
        <dbReference type="Pfam" id="PF21537"/>
    </source>
</evidence>
<sequence length="148" mass="16698">MRKKMRTPRAFLVLCLLLAVAPAAAAKPDYVIRENFFVQMITDIFMNLGDYLGKTIQYEGFVLPITEEDFSDGPEKFAVVRIAICCGPDNAPIGFACIGKDAPPENAWVRVVGVLRERKLEGEEEPYPYLELQELEVLQKRGKEKVSM</sequence>